<organism evidence="10 11">
    <name type="scientific">Candidatus Infernicultor aquiphilus</name>
    <dbReference type="NCBI Taxonomy" id="1805029"/>
    <lineage>
        <taxon>Bacteria</taxon>
        <taxon>Pseudomonadati</taxon>
        <taxon>Atribacterota</taxon>
        <taxon>Candidatus Phoenicimicrobiia</taxon>
        <taxon>Candidatus Pheonicimicrobiales</taxon>
        <taxon>Candidatus Phoenicimicrobiaceae</taxon>
        <taxon>Candidatus Infernicultor</taxon>
    </lineage>
</organism>
<name>A0A2M7PL75_9BACT</name>
<evidence type="ECO:0000313" key="10">
    <source>
        <dbReference type="EMBL" id="PIY31348.1"/>
    </source>
</evidence>
<dbReference type="Pfam" id="PF01555">
    <property type="entry name" value="N6_N4_Mtase"/>
    <property type="match status" value="1"/>
</dbReference>
<dbReference type="EC" id="2.1.1.113" evidence="2"/>
<feature type="domain" description="DNA methylase N-4/N-6" evidence="9">
    <location>
        <begin position="28"/>
        <end position="153"/>
    </location>
</feature>
<dbReference type="Proteomes" id="UP000230646">
    <property type="component" value="Unassembled WGS sequence"/>
</dbReference>
<keyword evidence="4" id="KW-0808">Transferase</keyword>
<evidence type="ECO:0000256" key="4">
    <source>
        <dbReference type="ARBA" id="ARBA00022679"/>
    </source>
</evidence>
<dbReference type="GO" id="GO:0015667">
    <property type="term" value="F:site-specific DNA-methyltransferase (cytosine-N4-specific) activity"/>
    <property type="evidence" value="ECO:0007669"/>
    <property type="project" value="UniProtKB-EC"/>
</dbReference>
<reference evidence="10 11" key="1">
    <citation type="submission" date="2017-09" db="EMBL/GenBank/DDBJ databases">
        <title>Depth-based differentiation of microbial function through sediment-hosted aquifers and enrichment of novel symbionts in the deep terrestrial subsurface.</title>
        <authorList>
            <person name="Probst A.J."/>
            <person name="Ladd B."/>
            <person name="Jarett J.K."/>
            <person name="Geller-Mcgrath D.E."/>
            <person name="Sieber C.M."/>
            <person name="Emerson J.B."/>
            <person name="Anantharaman K."/>
            <person name="Thomas B.C."/>
            <person name="Malmstrom R."/>
            <person name="Stieglmeier M."/>
            <person name="Klingl A."/>
            <person name="Woyke T."/>
            <person name="Ryan C.M."/>
            <person name="Banfield J.F."/>
        </authorList>
    </citation>
    <scope>NUCLEOTIDE SEQUENCE [LARGE SCALE GENOMIC DNA]</scope>
    <source>
        <strain evidence="10">CG_4_10_14_3_um_filter_34_13</strain>
    </source>
</reference>
<evidence type="ECO:0000256" key="3">
    <source>
        <dbReference type="ARBA" id="ARBA00022603"/>
    </source>
</evidence>
<sequence length="193" mass="22360">MIYPDDYINRVICGNTLTVLKTMPDKSVDCIVTSPPYWGLRDYGEDTKTVWNGDKDCQHKWIKHIQPKRRGSTDAKSSYERPSRKETQKLKDIKTDFCQKCGAWYGQLGLEPTLDLYLEHLLQITAELKRVLKKSGVMFWNHGTNYGSAISAPNAPILLKERIFKRPAIGISKCLTLQNWRLILRMIDEQGWR</sequence>
<dbReference type="InterPro" id="IPR029063">
    <property type="entry name" value="SAM-dependent_MTases_sf"/>
</dbReference>
<evidence type="ECO:0000313" key="11">
    <source>
        <dbReference type="Proteomes" id="UP000230646"/>
    </source>
</evidence>
<dbReference type="GO" id="GO:0009307">
    <property type="term" value="P:DNA restriction-modification system"/>
    <property type="evidence" value="ECO:0007669"/>
    <property type="project" value="UniProtKB-KW"/>
</dbReference>
<dbReference type="InterPro" id="IPR017985">
    <property type="entry name" value="MeTrfase_CN4_CS"/>
</dbReference>
<gene>
    <name evidence="10" type="ORF">COZ07_09615</name>
</gene>
<proteinExistence type="inferred from homology"/>
<comment type="caution">
    <text evidence="10">The sequence shown here is derived from an EMBL/GenBank/DDBJ whole genome shotgun (WGS) entry which is preliminary data.</text>
</comment>
<keyword evidence="7" id="KW-0238">DNA-binding</keyword>
<protein>
    <recommendedName>
        <fullName evidence="2">site-specific DNA-methyltransferase (cytosine-N(4)-specific)</fullName>
        <ecNumber evidence="2">2.1.1.113</ecNumber>
    </recommendedName>
</protein>
<dbReference type="EMBL" id="PFKO01000350">
    <property type="protein sequence ID" value="PIY31348.1"/>
    <property type="molecule type" value="Genomic_DNA"/>
</dbReference>
<feature type="non-terminal residue" evidence="10">
    <location>
        <position position="193"/>
    </location>
</feature>
<dbReference type="GO" id="GO:0032259">
    <property type="term" value="P:methylation"/>
    <property type="evidence" value="ECO:0007669"/>
    <property type="project" value="UniProtKB-KW"/>
</dbReference>
<dbReference type="InterPro" id="IPR002941">
    <property type="entry name" value="DNA_methylase_N4/N6"/>
</dbReference>
<evidence type="ECO:0000256" key="2">
    <source>
        <dbReference type="ARBA" id="ARBA00012185"/>
    </source>
</evidence>
<evidence type="ECO:0000256" key="8">
    <source>
        <dbReference type="ARBA" id="ARBA00049120"/>
    </source>
</evidence>
<keyword evidence="6" id="KW-0680">Restriction system</keyword>
<comment type="catalytic activity">
    <reaction evidence="8">
        <text>a 2'-deoxycytidine in DNA + S-adenosyl-L-methionine = an N(4)-methyl-2'-deoxycytidine in DNA + S-adenosyl-L-homocysteine + H(+)</text>
        <dbReference type="Rhea" id="RHEA:16857"/>
        <dbReference type="Rhea" id="RHEA-COMP:11369"/>
        <dbReference type="Rhea" id="RHEA-COMP:13674"/>
        <dbReference type="ChEBI" id="CHEBI:15378"/>
        <dbReference type="ChEBI" id="CHEBI:57856"/>
        <dbReference type="ChEBI" id="CHEBI:59789"/>
        <dbReference type="ChEBI" id="CHEBI:85452"/>
        <dbReference type="ChEBI" id="CHEBI:137933"/>
        <dbReference type="EC" id="2.1.1.113"/>
    </reaction>
</comment>
<dbReference type="Gene3D" id="3.40.50.150">
    <property type="entry name" value="Vaccinia Virus protein VP39"/>
    <property type="match status" value="1"/>
</dbReference>
<evidence type="ECO:0000256" key="1">
    <source>
        <dbReference type="ARBA" id="ARBA00010203"/>
    </source>
</evidence>
<dbReference type="RefSeq" id="WP_406608395.1">
    <property type="nucleotide sequence ID" value="NZ_PFKO01000350.1"/>
</dbReference>
<evidence type="ECO:0000256" key="6">
    <source>
        <dbReference type="ARBA" id="ARBA00022747"/>
    </source>
</evidence>
<dbReference type="PROSITE" id="PS00093">
    <property type="entry name" value="N4_MTASE"/>
    <property type="match status" value="1"/>
</dbReference>
<evidence type="ECO:0000256" key="5">
    <source>
        <dbReference type="ARBA" id="ARBA00022691"/>
    </source>
</evidence>
<keyword evidence="5" id="KW-0949">S-adenosyl-L-methionine</keyword>
<accession>A0A2M7PL75</accession>
<dbReference type="GO" id="GO:0003677">
    <property type="term" value="F:DNA binding"/>
    <property type="evidence" value="ECO:0007669"/>
    <property type="project" value="UniProtKB-KW"/>
</dbReference>
<dbReference type="AlphaFoldDB" id="A0A2M7PL75"/>
<dbReference type="GO" id="GO:0008170">
    <property type="term" value="F:N-methyltransferase activity"/>
    <property type="evidence" value="ECO:0007669"/>
    <property type="project" value="InterPro"/>
</dbReference>
<evidence type="ECO:0000256" key="7">
    <source>
        <dbReference type="ARBA" id="ARBA00023125"/>
    </source>
</evidence>
<dbReference type="SUPFAM" id="SSF53335">
    <property type="entry name" value="S-adenosyl-L-methionine-dependent methyltransferases"/>
    <property type="match status" value="1"/>
</dbReference>
<evidence type="ECO:0000259" key="9">
    <source>
        <dbReference type="Pfam" id="PF01555"/>
    </source>
</evidence>
<comment type="similarity">
    <text evidence="1">Belongs to the N(4)/N(6)-methyltransferase family. N(4) subfamily.</text>
</comment>
<keyword evidence="3" id="KW-0489">Methyltransferase</keyword>